<dbReference type="Proteomes" id="UP000015104">
    <property type="component" value="Unassembled WGS sequence"/>
</dbReference>
<feature type="domain" description="Tyrosine specific protein phosphatases" evidence="7">
    <location>
        <begin position="65"/>
        <end position="123"/>
    </location>
</feature>
<evidence type="ECO:0000256" key="4">
    <source>
        <dbReference type="ARBA" id="ARBA00022912"/>
    </source>
</evidence>
<protein>
    <recommendedName>
        <fullName evidence="2">protein-tyrosine-phosphatase</fullName>
        <ecNumber evidence="2">3.1.3.48</ecNumber>
    </recommendedName>
</protein>
<dbReference type="SMART" id="SM00195">
    <property type="entry name" value="DSPc"/>
    <property type="match status" value="1"/>
</dbReference>
<dbReference type="InterPro" id="IPR016278">
    <property type="entry name" value="DUSP12"/>
</dbReference>
<dbReference type="EC" id="3.1.3.48" evidence="2"/>
<dbReference type="GO" id="GO:0008138">
    <property type="term" value="F:protein tyrosine/serine/threonine phosphatase activity"/>
    <property type="evidence" value="ECO:0007669"/>
    <property type="project" value="InterPro"/>
</dbReference>
<dbReference type="PANTHER" id="PTHR45848">
    <property type="entry name" value="DUAL SPECIFICITY PROTEIN PHOSPHATASE 12 FAMILY MEMBER"/>
    <property type="match status" value="1"/>
</dbReference>
<dbReference type="InterPro" id="IPR016130">
    <property type="entry name" value="Tyr_Pase_AS"/>
</dbReference>
<accession>T1KDE7</accession>
<dbReference type="InterPro" id="IPR000340">
    <property type="entry name" value="Dual-sp_phosphatase_cat-dom"/>
</dbReference>
<dbReference type="PROSITE" id="PS50056">
    <property type="entry name" value="TYR_PHOSPHATASE_2"/>
    <property type="match status" value="1"/>
</dbReference>
<dbReference type="KEGG" id="tut:107363267"/>
<keyword evidence="4" id="KW-0904">Protein phosphatase</keyword>
<evidence type="ECO:0000313" key="9">
    <source>
        <dbReference type="Proteomes" id="UP000015104"/>
    </source>
</evidence>
<evidence type="ECO:0000256" key="1">
    <source>
        <dbReference type="ARBA" id="ARBA00008601"/>
    </source>
</evidence>
<dbReference type="AlphaFoldDB" id="T1KDE7"/>
<evidence type="ECO:0000313" key="8">
    <source>
        <dbReference type="EnsemblMetazoa" id="tetur09g02670.1"/>
    </source>
</evidence>
<dbReference type="PROSITE" id="PS00383">
    <property type="entry name" value="TYR_PHOSPHATASE_1"/>
    <property type="match status" value="1"/>
</dbReference>
<dbReference type="OrthoDB" id="6408925at2759"/>
<proteinExistence type="inferred from homology"/>
<feature type="domain" description="Tyrosine-protein phosphatase" evidence="6">
    <location>
        <begin position="5"/>
        <end position="145"/>
    </location>
</feature>
<dbReference type="STRING" id="32264.T1KDE7"/>
<evidence type="ECO:0000256" key="2">
    <source>
        <dbReference type="ARBA" id="ARBA00013064"/>
    </source>
</evidence>
<organism evidence="8 9">
    <name type="scientific">Tetranychus urticae</name>
    <name type="common">Two-spotted spider mite</name>
    <dbReference type="NCBI Taxonomy" id="32264"/>
    <lineage>
        <taxon>Eukaryota</taxon>
        <taxon>Metazoa</taxon>
        <taxon>Ecdysozoa</taxon>
        <taxon>Arthropoda</taxon>
        <taxon>Chelicerata</taxon>
        <taxon>Arachnida</taxon>
        <taxon>Acari</taxon>
        <taxon>Acariformes</taxon>
        <taxon>Trombidiformes</taxon>
        <taxon>Prostigmata</taxon>
        <taxon>Eleutherengona</taxon>
        <taxon>Raphignathae</taxon>
        <taxon>Tetranychoidea</taxon>
        <taxon>Tetranychidae</taxon>
        <taxon>Tetranychus</taxon>
    </lineage>
</organism>
<keyword evidence="3" id="KW-0378">Hydrolase</keyword>
<evidence type="ECO:0000256" key="3">
    <source>
        <dbReference type="ARBA" id="ARBA00022801"/>
    </source>
</evidence>
<reference evidence="8" key="2">
    <citation type="submission" date="2015-06" db="UniProtKB">
        <authorList>
            <consortium name="EnsemblMetazoa"/>
        </authorList>
    </citation>
    <scope>IDENTIFICATION</scope>
</reference>
<reference evidence="9" key="1">
    <citation type="submission" date="2011-08" db="EMBL/GenBank/DDBJ databases">
        <authorList>
            <person name="Rombauts S."/>
        </authorList>
    </citation>
    <scope>NUCLEOTIDE SEQUENCE</scope>
    <source>
        <strain evidence="9">London</strain>
    </source>
</reference>
<feature type="active site" description="Phosphocysteine intermediate" evidence="5">
    <location>
        <position position="89"/>
    </location>
</feature>
<dbReference type="OMA" id="MWKITEN"/>
<dbReference type="InterPro" id="IPR029021">
    <property type="entry name" value="Prot-tyrosine_phosphatase-like"/>
</dbReference>
<dbReference type="PROSITE" id="PS50054">
    <property type="entry name" value="TYR_PHOSPHATASE_DUAL"/>
    <property type="match status" value="1"/>
</dbReference>
<dbReference type="GO" id="GO:0005634">
    <property type="term" value="C:nucleus"/>
    <property type="evidence" value="ECO:0007669"/>
    <property type="project" value="TreeGrafter"/>
</dbReference>
<evidence type="ECO:0000259" key="7">
    <source>
        <dbReference type="PROSITE" id="PS50056"/>
    </source>
</evidence>
<comment type="similarity">
    <text evidence="1">Belongs to the protein-tyrosine phosphatase family. Non-receptor class dual specificity subfamily.</text>
</comment>
<dbReference type="EnsemblMetazoa" id="tetur09g02670.1">
    <property type="protein sequence ID" value="tetur09g02670.1"/>
    <property type="gene ID" value="tetur09g02670"/>
</dbReference>
<dbReference type="Gene3D" id="3.90.190.10">
    <property type="entry name" value="Protein tyrosine phosphatase superfamily"/>
    <property type="match status" value="1"/>
</dbReference>
<name>T1KDE7_TETUR</name>
<dbReference type="InterPro" id="IPR020422">
    <property type="entry name" value="TYR_PHOSPHATASE_DUAL_dom"/>
</dbReference>
<evidence type="ECO:0000259" key="6">
    <source>
        <dbReference type="PROSITE" id="PS50054"/>
    </source>
</evidence>
<dbReference type="HOGENOM" id="CLU_023312_0_1_1"/>
<keyword evidence="9" id="KW-1185">Reference proteome</keyword>
<dbReference type="GO" id="GO:0004725">
    <property type="term" value="F:protein tyrosine phosphatase activity"/>
    <property type="evidence" value="ECO:0007669"/>
    <property type="project" value="UniProtKB-EC"/>
</dbReference>
<dbReference type="InterPro" id="IPR000387">
    <property type="entry name" value="Tyr_Pase_dom"/>
</dbReference>
<evidence type="ECO:0000256" key="5">
    <source>
        <dbReference type="PIRSR" id="PIRSR000941-50"/>
    </source>
</evidence>
<gene>
    <name evidence="8" type="primary">107363267</name>
</gene>
<sequence>MMNGNISLIDKHVYLSDVMAAMSSAILKQYQIKHIITANIKPLSEPLVDSYLWIDSEDMPRQDLISYFPTTNEFIEAAVSRKENVLVHCIAGVSRSATIVTAYLMKKKNKPAEECLEKVREKRSIIDPNEGFRKQLKLFETMGYQIDVLNKDYRLIALDQLILRLSRRYYAYCALNSSAANDIFQVYLNKLAKTEALHQSLIVFKCKKCRTKLFTDINVISEESEECQSIYIEPQVWMRSVLQELTVSDINCPQCTKKIGRYDLNGINCDTKCAKHSIVKGIFKVNLNHIDADKLNIGQTVHISEAQ</sequence>
<dbReference type="PIRSF" id="PIRSF000941">
    <property type="entry name" value="DUSP12"/>
    <property type="match status" value="1"/>
</dbReference>
<dbReference type="Pfam" id="PF00782">
    <property type="entry name" value="DSPc"/>
    <property type="match status" value="1"/>
</dbReference>
<dbReference type="PANTHER" id="PTHR45848:SF4">
    <property type="entry name" value="DUAL SPECIFICITY PROTEIN PHOSPHATASE 12"/>
    <property type="match status" value="1"/>
</dbReference>
<dbReference type="SUPFAM" id="SSF52799">
    <property type="entry name" value="(Phosphotyrosine protein) phosphatases II"/>
    <property type="match status" value="1"/>
</dbReference>
<dbReference type="EMBL" id="CAEY01002016">
    <property type="status" value="NOT_ANNOTATED_CDS"/>
    <property type="molecule type" value="Genomic_DNA"/>
</dbReference>
<dbReference type="CDD" id="cd14498">
    <property type="entry name" value="DSP"/>
    <property type="match status" value="1"/>
</dbReference>
<dbReference type="eggNOG" id="KOG1716">
    <property type="taxonomic scope" value="Eukaryota"/>
</dbReference>